<organism evidence="2">
    <name type="scientific">uncultured Rubrobacteraceae bacterium</name>
    <dbReference type="NCBI Taxonomy" id="349277"/>
    <lineage>
        <taxon>Bacteria</taxon>
        <taxon>Bacillati</taxon>
        <taxon>Actinomycetota</taxon>
        <taxon>Rubrobacteria</taxon>
        <taxon>Rubrobacterales</taxon>
        <taxon>Rubrobacteraceae</taxon>
        <taxon>environmental samples</taxon>
    </lineage>
</organism>
<feature type="region of interest" description="Disordered" evidence="1">
    <location>
        <begin position="1"/>
        <end position="23"/>
    </location>
</feature>
<accession>A0A6J4RWJ1</accession>
<protein>
    <submittedName>
        <fullName evidence="2">Uncharacterized protein</fullName>
    </submittedName>
</protein>
<evidence type="ECO:0000256" key="1">
    <source>
        <dbReference type="SAM" id="MobiDB-lite"/>
    </source>
</evidence>
<proteinExistence type="predicted"/>
<reference evidence="2" key="1">
    <citation type="submission" date="2020-02" db="EMBL/GenBank/DDBJ databases">
        <authorList>
            <person name="Meier V. D."/>
        </authorList>
    </citation>
    <scope>NUCLEOTIDE SEQUENCE</scope>
    <source>
        <strain evidence="2">AVDCRST_MAG05</strain>
    </source>
</reference>
<gene>
    <name evidence="2" type="ORF">AVDCRST_MAG05-1150</name>
</gene>
<dbReference type="AlphaFoldDB" id="A0A6J4RWJ1"/>
<name>A0A6J4RWJ1_9ACTN</name>
<evidence type="ECO:0000313" key="2">
    <source>
        <dbReference type="EMBL" id="CAA9478932.1"/>
    </source>
</evidence>
<sequence length="74" mass="8460">MARDIRPVAPHPHPRERQHESRRGLCRLGQHEPEFFEFRLHVHGLLLSWLAALPNSRVRSFGPDGSACVSARGR</sequence>
<dbReference type="EMBL" id="CADCVM010000128">
    <property type="protein sequence ID" value="CAA9478932.1"/>
    <property type="molecule type" value="Genomic_DNA"/>
</dbReference>
<feature type="compositionally biased region" description="Basic and acidic residues" evidence="1">
    <location>
        <begin position="13"/>
        <end position="23"/>
    </location>
</feature>